<name>A0ABM8M6Y8_9GAMM</name>
<accession>A0ABM8M6Y8</accession>
<dbReference type="InterPro" id="IPR024445">
    <property type="entry name" value="Tnp_ISXO2-like"/>
</dbReference>
<reference evidence="2 3" key="1">
    <citation type="submission" date="2020-05" db="EMBL/GenBank/DDBJ databases">
        <authorList>
            <person name="Petersen J."/>
            <person name="Sayavedra L."/>
        </authorList>
    </citation>
    <scope>NUCLEOTIDE SEQUENCE [LARGE SCALE GENOMIC DNA]</scope>
    <source>
        <strain evidence="2">B azoricus SOX ET2 1586I</strain>
    </source>
</reference>
<keyword evidence="3" id="KW-1185">Reference proteome</keyword>
<dbReference type="Proteomes" id="UP000626656">
    <property type="component" value="Unassembled WGS sequence"/>
</dbReference>
<proteinExistence type="predicted"/>
<feature type="domain" description="ISXO2-like transposase" evidence="1">
    <location>
        <begin position="40"/>
        <end position="111"/>
    </location>
</feature>
<dbReference type="Pfam" id="PF12762">
    <property type="entry name" value="DDE_Tnp_IS1595"/>
    <property type="match status" value="1"/>
</dbReference>
<gene>
    <name evidence="2" type="ORF">AZO1586I_722</name>
</gene>
<evidence type="ECO:0000259" key="1">
    <source>
        <dbReference type="Pfam" id="PF12762"/>
    </source>
</evidence>
<dbReference type="EMBL" id="CAHJWF010000192">
    <property type="protein sequence ID" value="CAB5500922.1"/>
    <property type="molecule type" value="Genomic_DNA"/>
</dbReference>
<evidence type="ECO:0000313" key="3">
    <source>
        <dbReference type="Proteomes" id="UP000626656"/>
    </source>
</evidence>
<sequence>MVFFGLGGSIFGFGRNTINKILTFVKIRIFELSQIQSDPLVGQIEVDESYFGARRVKGKRSRGARGKTIVFDLLKRGEEVYAEIIDNCSAATLKSIIKGKTSIDSMIHSDG</sequence>
<organism evidence="2 3">
    <name type="scientific">Bathymodiolus thermophilus thioautotrophic gill symbiont</name>
    <dbReference type="NCBI Taxonomy" id="2360"/>
    <lineage>
        <taxon>Bacteria</taxon>
        <taxon>Pseudomonadati</taxon>
        <taxon>Pseudomonadota</taxon>
        <taxon>Gammaproteobacteria</taxon>
        <taxon>sulfur-oxidizing symbionts</taxon>
    </lineage>
</organism>
<comment type="caution">
    <text evidence="2">The sequence shown here is derived from an EMBL/GenBank/DDBJ whole genome shotgun (WGS) entry which is preliminary data.</text>
</comment>
<evidence type="ECO:0000313" key="2">
    <source>
        <dbReference type="EMBL" id="CAB5500922.1"/>
    </source>
</evidence>
<protein>
    <recommendedName>
        <fullName evidence="1">ISXO2-like transposase domain-containing protein</fullName>
    </recommendedName>
</protein>